<dbReference type="EMBL" id="FQTT01000009">
    <property type="protein sequence ID" value="SHE24761.1"/>
    <property type="molecule type" value="Genomic_DNA"/>
</dbReference>
<dbReference type="Pfam" id="PF04221">
    <property type="entry name" value="RelB"/>
    <property type="match status" value="1"/>
</dbReference>
<dbReference type="Proteomes" id="UP000184291">
    <property type="component" value="Unassembled WGS sequence"/>
</dbReference>
<name>A0A1M4RXV0_9ACTO</name>
<evidence type="ECO:0000313" key="2">
    <source>
        <dbReference type="Proteomes" id="UP000184291"/>
    </source>
</evidence>
<dbReference type="Gene3D" id="1.10.1220.10">
    <property type="entry name" value="Met repressor-like"/>
    <property type="match status" value="1"/>
</dbReference>
<sequence>MAMRQIATRVDAEQAELFKETTRKLGTTPADVLRMFVTAFNSHRGFPYDVRLSEDVEPFATEEDATRFATDLSLRAINETR</sequence>
<organism evidence="1 2">
    <name type="scientific">Actinomyces glycerinitolerans</name>
    <dbReference type="NCBI Taxonomy" id="1892869"/>
    <lineage>
        <taxon>Bacteria</taxon>
        <taxon>Bacillati</taxon>
        <taxon>Actinomycetota</taxon>
        <taxon>Actinomycetes</taxon>
        <taxon>Actinomycetales</taxon>
        <taxon>Actinomycetaceae</taxon>
        <taxon>Actinomyces</taxon>
    </lineage>
</organism>
<dbReference type="STRING" id="1892869.ACGLYG10_0970"/>
<dbReference type="InterPro" id="IPR013321">
    <property type="entry name" value="Arc_rbn_hlx_hlx"/>
</dbReference>
<dbReference type="AlphaFoldDB" id="A0A1M4RXV0"/>
<reference evidence="2" key="1">
    <citation type="submission" date="2016-09" db="EMBL/GenBank/DDBJ databases">
        <authorList>
            <person name="Strepis N."/>
        </authorList>
    </citation>
    <scope>NUCLEOTIDE SEQUENCE [LARGE SCALE GENOMIC DNA]</scope>
</reference>
<accession>A0A1M4RXV0</accession>
<evidence type="ECO:0000313" key="1">
    <source>
        <dbReference type="EMBL" id="SHE24761.1"/>
    </source>
</evidence>
<protein>
    <submittedName>
        <fullName evidence="1">Relb antitoxin/antitoxin dinj</fullName>
    </submittedName>
</protein>
<gene>
    <name evidence="1" type="ORF">ACGLYG10_0970</name>
</gene>
<dbReference type="InterPro" id="IPR007337">
    <property type="entry name" value="RelB/DinJ"/>
</dbReference>
<dbReference type="OrthoDB" id="3182407at2"/>
<proteinExistence type="predicted"/>
<dbReference type="GO" id="GO:0006355">
    <property type="term" value="P:regulation of DNA-templated transcription"/>
    <property type="evidence" value="ECO:0007669"/>
    <property type="project" value="InterPro"/>
</dbReference>
<dbReference type="RefSeq" id="WP_073328490.1">
    <property type="nucleotide sequence ID" value="NZ_FQTT01000009.1"/>
</dbReference>
<keyword evidence="2" id="KW-1185">Reference proteome</keyword>